<dbReference type="PANTHER" id="PTHR33434">
    <property type="entry name" value="DEGV DOMAIN-CONTAINING PROTEIN DR_1986-RELATED"/>
    <property type="match status" value="1"/>
</dbReference>
<dbReference type="InterPro" id="IPR043168">
    <property type="entry name" value="DegV_C"/>
</dbReference>
<dbReference type="PANTHER" id="PTHR33434:SF3">
    <property type="entry name" value="DEGV DOMAIN-CONTAINING PROTEIN YITS"/>
    <property type="match status" value="1"/>
</dbReference>
<dbReference type="EMBL" id="JAEQMG010000048">
    <property type="protein sequence ID" value="MBK6088156.1"/>
    <property type="molecule type" value="Genomic_DNA"/>
</dbReference>
<evidence type="ECO:0000313" key="4">
    <source>
        <dbReference type="Proteomes" id="UP000633365"/>
    </source>
</evidence>
<dbReference type="InterPro" id="IPR050270">
    <property type="entry name" value="DegV_domain_contain"/>
</dbReference>
<sequence>MSYIISTCTTADMTKEMFDKLGIRYIGFHFIVDGKSYTDDLYESMSAKEFYGYIRNGAETSTSQVSVGEYVDYFRELLSEGKDILHACLSSGISNTVQSANAAADMLRSEFPDREIYIVDSLCASSGAGMYMTLLAQKRDEGMDIDALYQWALDHQQTIQHWFCSTDLTYYIKGGRVSKISGVLGGIFEICPLLCVSPEGKLKPIAKIRTKKKVLTALVDKMEQHALGGKEYGGLCYISQSDCLEDAISVREQVMARFKNVKQVPIFDIGTTIGCHTGTGTVALFFVGDEEREDE</sequence>
<evidence type="ECO:0000313" key="3">
    <source>
        <dbReference type="EMBL" id="MBK6088156.1"/>
    </source>
</evidence>
<dbReference type="RefSeq" id="WP_186832845.1">
    <property type="nucleotide sequence ID" value="NZ_JAEQMG010000048.1"/>
</dbReference>
<dbReference type="Gene3D" id="3.40.50.10440">
    <property type="entry name" value="Dihydroxyacetone kinase, domain 1"/>
    <property type="match status" value="1"/>
</dbReference>
<dbReference type="AlphaFoldDB" id="A0A934TYL0"/>
<evidence type="ECO:0000256" key="2">
    <source>
        <dbReference type="ARBA" id="ARBA00023121"/>
    </source>
</evidence>
<dbReference type="Gene3D" id="2.20.28.50">
    <property type="entry name" value="degv family protein"/>
    <property type="match status" value="1"/>
</dbReference>
<dbReference type="GO" id="GO:0008289">
    <property type="term" value="F:lipid binding"/>
    <property type="evidence" value="ECO:0007669"/>
    <property type="project" value="UniProtKB-KW"/>
</dbReference>
<proteinExistence type="predicted"/>
<reference evidence="3" key="1">
    <citation type="submission" date="2021-01" db="EMBL/GenBank/DDBJ databases">
        <title>Genome public.</title>
        <authorList>
            <person name="Liu C."/>
            <person name="Sun Q."/>
        </authorList>
    </citation>
    <scope>NUCLEOTIDE SEQUENCE</scope>
    <source>
        <strain evidence="3">M6</strain>
    </source>
</reference>
<dbReference type="Gene3D" id="3.30.1180.10">
    <property type="match status" value="1"/>
</dbReference>
<dbReference type="SUPFAM" id="SSF82549">
    <property type="entry name" value="DAK1/DegV-like"/>
    <property type="match status" value="1"/>
</dbReference>
<dbReference type="PROSITE" id="PS51482">
    <property type="entry name" value="DEGV"/>
    <property type="match status" value="1"/>
</dbReference>
<comment type="caution">
    <text evidence="3">The sequence shown here is derived from an EMBL/GenBank/DDBJ whole genome shotgun (WGS) entry which is preliminary data.</text>
</comment>
<accession>A0A934TYL0</accession>
<gene>
    <name evidence="3" type="ORF">JKK62_05730</name>
</gene>
<protein>
    <submittedName>
        <fullName evidence="3">DegV family protein</fullName>
    </submittedName>
</protein>
<comment type="function">
    <text evidence="1">May bind long-chain fatty acids, such as palmitate, and may play a role in lipid transport or fatty acid metabolism.</text>
</comment>
<name>A0A934TYL0_9FIRM</name>
<dbReference type="NCBIfam" id="TIGR00762">
    <property type="entry name" value="DegV"/>
    <property type="match status" value="1"/>
</dbReference>
<keyword evidence="2" id="KW-0446">Lipid-binding</keyword>
<dbReference type="InterPro" id="IPR003797">
    <property type="entry name" value="DegV"/>
</dbReference>
<keyword evidence="4" id="KW-1185">Reference proteome</keyword>
<organism evidence="3 4">
    <name type="scientific">Ruminococcus difficilis</name>
    <dbReference type="NCBI Taxonomy" id="2763069"/>
    <lineage>
        <taxon>Bacteria</taxon>
        <taxon>Bacillati</taxon>
        <taxon>Bacillota</taxon>
        <taxon>Clostridia</taxon>
        <taxon>Eubacteriales</taxon>
        <taxon>Oscillospiraceae</taxon>
        <taxon>Ruminococcus</taxon>
    </lineage>
</organism>
<evidence type="ECO:0000256" key="1">
    <source>
        <dbReference type="ARBA" id="ARBA00003238"/>
    </source>
</evidence>
<dbReference type="Proteomes" id="UP000633365">
    <property type="component" value="Unassembled WGS sequence"/>
</dbReference>
<dbReference type="Pfam" id="PF02645">
    <property type="entry name" value="DegV"/>
    <property type="match status" value="1"/>
</dbReference>